<keyword evidence="1" id="KW-0175">Coiled coil</keyword>
<accession>A0A3L5TTH3</accession>
<dbReference type="EMBL" id="KV583993">
    <property type="protein sequence ID" value="OPL33250.1"/>
    <property type="molecule type" value="Genomic_DNA"/>
</dbReference>
<protein>
    <submittedName>
        <fullName evidence="2">Uncharacterized protein</fullName>
    </submittedName>
</protein>
<feature type="non-terminal residue" evidence="2">
    <location>
        <position position="1"/>
    </location>
</feature>
<evidence type="ECO:0000256" key="1">
    <source>
        <dbReference type="SAM" id="Coils"/>
    </source>
</evidence>
<reference evidence="2 3" key="1">
    <citation type="journal article" date="2016" name="PLoS ONE">
        <title>A First Insight into the Genome of the Filter-Feeder Mussel Mytilus galloprovincialis.</title>
        <authorList>
            <person name="Murgarella M."/>
            <person name="Puiu D."/>
            <person name="Novoa B."/>
            <person name="Figueras A."/>
            <person name="Posada D."/>
            <person name="Canchaya C."/>
        </authorList>
    </citation>
    <scope>NUCLEOTIDE SEQUENCE [LARGE SCALE GENOMIC DNA]</scope>
    <source>
        <tissue evidence="2">Muscle</tissue>
    </source>
</reference>
<organism evidence="2 3">
    <name type="scientific">Mytilus galloprovincialis</name>
    <name type="common">Mediterranean mussel</name>
    <dbReference type="NCBI Taxonomy" id="29158"/>
    <lineage>
        <taxon>Eukaryota</taxon>
        <taxon>Metazoa</taxon>
        <taxon>Spiralia</taxon>
        <taxon>Lophotrochozoa</taxon>
        <taxon>Mollusca</taxon>
        <taxon>Bivalvia</taxon>
        <taxon>Autobranchia</taxon>
        <taxon>Pteriomorphia</taxon>
        <taxon>Mytilida</taxon>
        <taxon>Mytiloidea</taxon>
        <taxon>Mytilidae</taxon>
        <taxon>Mytilinae</taxon>
        <taxon>Mytilus</taxon>
    </lineage>
</organism>
<dbReference type="AlphaFoldDB" id="A0A3L5TTH3"/>
<comment type="caution">
    <text evidence="2">The sequence shown here is derived from an EMBL/GenBank/DDBJ whole genome shotgun (WGS) entry which is preliminary data.</text>
</comment>
<evidence type="ECO:0000313" key="2">
    <source>
        <dbReference type="EMBL" id="OPL33250.1"/>
    </source>
</evidence>
<evidence type="ECO:0000313" key="3">
    <source>
        <dbReference type="Proteomes" id="UP000266721"/>
    </source>
</evidence>
<sequence>LTDIETHLLRIACVCGKETHVKKNLRDLHLRPLSINMLSKYEKLLHKNMEAINKNVASEHIKTRQNVSYKLRKLENRIETLETSSIEIKLEVQGLRKLITDRSKRSQLILLKTVSGPYLDIRAW</sequence>
<dbReference type="Proteomes" id="UP000266721">
    <property type="component" value="Unassembled WGS sequence"/>
</dbReference>
<keyword evidence="3" id="KW-1185">Reference proteome</keyword>
<proteinExistence type="predicted"/>
<gene>
    <name evidence="2" type="ORF">AM593_07534</name>
</gene>
<feature type="coiled-coil region" evidence="1">
    <location>
        <begin position="64"/>
        <end position="91"/>
    </location>
</feature>
<name>A0A3L5TTH3_MYTGA</name>